<dbReference type="RefSeq" id="YP_009152937.1">
    <property type="nucleotide sequence ID" value="NC_027395.1"/>
</dbReference>
<keyword evidence="1" id="KW-0436">Ligase</keyword>
<dbReference type="GO" id="GO:0016874">
    <property type="term" value="F:ligase activity"/>
    <property type="evidence" value="ECO:0007669"/>
    <property type="project" value="UniProtKB-KW"/>
</dbReference>
<proteinExistence type="predicted"/>
<dbReference type="Proteomes" id="UP000031602">
    <property type="component" value="Segment"/>
</dbReference>
<dbReference type="OrthoDB" id="3008at10239"/>
<evidence type="ECO:0000313" key="2">
    <source>
        <dbReference type="Proteomes" id="UP000031602"/>
    </source>
</evidence>
<keyword evidence="2" id="KW-1185">Reference proteome</keyword>
<gene>
    <name evidence="1" type="ORF">SU10_086</name>
</gene>
<dbReference type="GeneID" id="24725287"/>
<dbReference type="EMBL" id="KM044272">
    <property type="protein sequence ID" value="AIF71838.1"/>
    <property type="molecule type" value="Genomic_DNA"/>
</dbReference>
<evidence type="ECO:0000313" key="1">
    <source>
        <dbReference type="EMBL" id="AIF71838.1"/>
    </source>
</evidence>
<dbReference type="KEGG" id="vg:24725287"/>
<dbReference type="InterPro" id="IPR022025">
    <property type="entry name" value="Amidoligase_2"/>
</dbReference>
<dbReference type="Pfam" id="PF12224">
    <property type="entry name" value="Amidoligase_2"/>
    <property type="match status" value="1"/>
</dbReference>
<organism evidence="1 2">
    <name type="scientific">Escherichia phage vB_EcoP_SU10</name>
    <dbReference type="NCBI Taxonomy" id="1519788"/>
    <lineage>
        <taxon>Viruses</taxon>
        <taxon>Duplodnaviria</taxon>
        <taxon>Heunggongvirae</taxon>
        <taxon>Uroviricota</taxon>
        <taxon>Caudoviricetes</taxon>
        <taxon>Mktvariviridae</taxon>
        <taxon>Gordonclarkvirinae</taxon>
        <taxon>Kuravirus</taxon>
        <taxon>Kuravirus CHD5UKE1</taxon>
        <taxon>Kuravirus SU10</taxon>
    </lineage>
</organism>
<name>A0A0B4N1N6_9CAUD</name>
<reference evidence="1 2" key="1">
    <citation type="journal article" date="2014" name="PLoS ONE">
        <title>Genomic, Proteomic, Morphological, and Phylogenetic Analyses of vB_EcoP_SU10, a Podoviridae Phage with C3 Morphology.</title>
        <authorList>
            <person name="Mirzaei M.K."/>
            <person name="Eriksson H."/>
            <person name="Kasuga K."/>
            <person name="Haggard-Ljungquist E."/>
            <person name="Nilsson A.S."/>
        </authorList>
    </citation>
    <scope>NUCLEOTIDE SEQUENCE [LARGE SCALE GENOMIC DNA]</scope>
</reference>
<accession>A0A0B4N1N6</accession>
<protein>
    <submittedName>
        <fullName evidence="1">Putative amidoligase enzyme</fullName>
    </submittedName>
</protein>
<sequence>MTTVAQTFGYREGRLTEAHSSIALQCGVGIELELEGSEHIEADMWDCTEDGSLRNGCEMVCSRPYNGQELLDAINNLSEAVAESHAEGTWRCSTHVHMDMRDADSNILKKTILAWTFYEKMLFKCSGYHRYRSNFCPAFAVVQAQVMNASDAFNYDGEEFFNRLVRSWDKYTSLNLLPLAQYGSIEFRISEPKWKRGQLLNLVNRFLMLKKLALDNAEMSNDQFIEHLNTVRFAPMLPYLPLDYNLDESDLHSGYCMARDVLYCRSHEVEQSGRIRLRRTNSNGEVLVDLRLMSDFYGFLGYVRGNANNLYQEILVMLRTADLSQVRHAPEQRIRAIFDLLRESGHSDSNITGYIPDHLENQLEQAL</sequence>